<dbReference type="AlphaFoldDB" id="A0A9D1LIL8"/>
<evidence type="ECO:0000256" key="1">
    <source>
        <dbReference type="ARBA" id="ARBA00010646"/>
    </source>
</evidence>
<dbReference type="PANTHER" id="PTHR34135:SF2">
    <property type="entry name" value="LYSOZYME"/>
    <property type="match status" value="1"/>
</dbReference>
<dbReference type="Gene3D" id="2.60.40.1080">
    <property type="match status" value="1"/>
</dbReference>
<dbReference type="InterPro" id="IPR017853">
    <property type="entry name" value="GH"/>
</dbReference>
<dbReference type="InterPro" id="IPR036439">
    <property type="entry name" value="Dockerin_dom_sf"/>
</dbReference>
<evidence type="ECO:0000256" key="2">
    <source>
        <dbReference type="SAM" id="SignalP"/>
    </source>
</evidence>
<dbReference type="GO" id="GO:0009253">
    <property type="term" value="P:peptidoglycan catabolic process"/>
    <property type="evidence" value="ECO:0007669"/>
    <property type="project" value="InterPro"/>
</dbReference>
<dbReference type="Pfam" id="PF01183">
    <property type="entry name" value="Glyco_hydro_25"/>
    <property type="match status" value="1"/>
</dbReference>
<evidence type="ECO:0000259" key="3">
    <source>
        <dbReference type="SMART" id="SM00635"/>
    </source>
</evidence>
<name>A0A9D1LIL8_9FIRM</name>
<dbReference type="SUPFAM" id="SSF49373">
    <property type="entry name" value="Invasin/intimin cell-adhesion fragments"/>
    <property type="match status" value="1"/>
</dbReference>
<comment type="caution">
    <text evidence="4">The sequence shown here is derived from an EMBL/GenBank/DDBJ whole genome shotgun (WGS) entry which is preliminary data.</text>
</comment>
<reference evidence="4" key="2">
    <citation type="journal article" date="2021" name="PeerJ">
        <title>Extensive microbial diversity within the chicken gut microbiome revealed by metagenomics and culture.</title>
        <authorList>
            <person name="Gilroy R."/>
            <person name="Ravi A."/>
            <person name="Getino M."/>
            <person name="Pursley I."/>
            <person name="Horton D.L."/>
            <person name="Alikhan N.F."/>
            <person name="Baker D."/>
            <person name="Gharbi K."/>
            <person name="Hall N."/>
            <person name="Watson M."/>
            <person name="Adriaenssens E.M."/>
            <person name="Foster-Nyarko E."/>
            <person name="Jarju S."/>
            <person name="Secka A."/>
            <person name="Antonio M."/>
            <person name="Oren A."/>
            <person name="Chaudhuri R.R."/>
            <person name="La Ragione R."/>
            <person name="Hildebrand F."/>
            <person name="Pallen M.J."/>
        </authorList>
    </citation>
    <scope>NUCLEOTIDE SEQUENCE</scope>
    <source>
        <strain evidence="4">4509</strain>
    </source>
</reference>
<feature type="chain" id="PRO_5038384445" evidence="2">
    <location>
        <begin position="33"/>
        <end position="470"/>
    </location>
</feature>
<feature type="domain" description="BIG2" evidence="3">
    <location>
        <begin position="31"/>
        <end position="101"/>
    </location>
</feature>
<gene>
    <name evidence="4" type="ORF">IAD19_01295</name>
</gene>
<dbReference type="Pfam" id="PF02368">
    <property type="entry name" value="Big_2"/>
    <property type="match status" value="1"/>
</dbReference>
<feature type="signal peptide" evidence="2">
    <location>
        <begin position="1"/>
        <end position="32"/>
    </location>
</feature>
<dbReference type="InterPro" id="IPR002053">
    <property type="entry name" value="Glyco_hydro_25"/>
</dbReference>
<dbReference type="PROSITE" id="PS51904">
    <property type="entry name" value="GLYCOSYL_HYDROL_F25_2"/>
    <property type="match status" value="1"/>
</dbReference>
<dbReference type="PANTHER" id="PTHR34135">
    <property type="entry name" value="LYSOZYME"/>
    <property type="match status" value="1"/>
</dbReference>
<keyword evidence="2" id="KW-0732">Signal</keyword>
<dbReference type="GO" id="GO:0000272">
    <property type="term" value="P:polysaccharide catabolic process"/>
    <property type="evidence" value="ECO:0007669"/>
    <property type="project" value="InterPro"/>
</dbReference>
<dbReference type="EMBL" id="DVMX01000022">
    <property type="protein sequence ID" value="HIU41169.1"/>
    <property type="molecule type" value="Genomic_DNA"/>
</dbReference>
<evidence type="ECO:0000313" key="4">
    <source>
        <dbReference type="EMBL" id="HIU41169.1"/>
    </source>
</evidence>
<evidence type="ECO:0000313" key="5">
    <source>
        <dbReference type="Proteomes" id="UP000824082"/>
    </source>
</evidence>
<dbReference type="InterPro" id="IPR003343">
    <property type="entry name" value="Big_2"/>
</dbReference>
<dbReference type="InterPro" id="IPR008964">
    <property type="entry name" value="Invasin/intimin_cell_adhesion"/>
</dbReference>
<reference evidence="4" key="1">
    <citation type="submission" date="2020-10" db="EMBL/GenBank/DDBJ databases">
        <authorList>
            <person name="Gilroy R."/>
        </authorList>
    </citation>
    <scope>NUCLEOTIDE SEQUENCE</scope>
    <source>
        <strain evidence="4">4509</strain>
    </source>
</reference>
<dbReference type="GO" id="GO:0016998">
    <property type="term" value="P:cell wall macromolecule catabolic process"/>
    <property type="evidence" value="ECO:0007669"/>
    <property type="project" value="InterPro"/>
</dbReference>
<sequence>MQMKTMGKRALAAVCALLLCVSMMGMATPASAASVDIPQTVDSLEIGYTLPLSAGQAGVSWSSSDPAVATVDQNGVVTGHSMGKATITATYGGQSDSCTVSVGFLNGIDVSHHNVTDWDAIAASGVDFVMIRAGYGWENYPNQNDREFVNNVRQAYEHGIPFGLYFFSYAKTAEDAAAEAAYFLREMELIQPYLDGMILPVAYDLEVAPEGDYVGVPVDISGEELMQLAETFSNALRQNGLSTMVYSTGDFFSRMDLKRLENQGISFWYARWPYAPDFTTQVTIGDTGVVPDIWQYASDGRNPGVGGGQANTDLDLIYLDMDSAKDQLKEIAQPDVSVSGSTATLRFAARTLYLDSYNIVKLRDGQVLTVAEDLPRCTLQYIDNDYQAGDVYYLNCSLNPLLTTVTDTYYGLHPGNWDMEGTLNVGDVMNLAQAVLDNSKLPQNSYFRSDWNNDQVLDVLDVMTLTQQLF</sequence>
<accession>A0A9D1LIL8</accession>
<protein>
    <submittedName>
        <fullName evidence="4">Ig-like domain-containing protein</fullName>
    </submittedName>
</protein>
<organism evidence="4 5">
    <name type="scientific">Candidatus Egerieicola faecale</name>
    <dbReference type="NCBI Taxonomy" id="2840774"/>
    <lineage>
        <taxon>Bacteria</taxon>
        <taxon>Bacillati</taxon>
        <taxon>Bacillota</taxon>
        <taxon>Clostridia</taxon>
        <taxon>Eubacteriales</taxon>
        <taxon>Oscillospiraceae</taxon>
        <taxon>Oscillospiraceae incertae sedis</taxon>
        <taxon>Candidatus Egerieicola</taxon>
    </lineage>
</organism>
<dbReference type="SMART" id="SM00635">
    <property type="entry name" value="BID_2"/>
    <property type="match status" value="1"/>
</dbReference>
<feature type="non-terminal residue" evidence="4">
    <location>
        <position position="470"/>
    </location>
</feature>
<dbReference type="Gene3D" id="3.20.20.80">
    <property type="entry name" value="Glycosidases"/>
    <property type="match status" value="1"/>
</dbReference>
<comment type="similarity">
    <text evidence="1">Belongs to the glycosyl hydrolase 25 family.</text>
</comment>
<dbReference type="SUPFAM" id="SSF63446">
    <property type="entry name" value="Type I dockerin domain"/>
    <property type="match status" value="1"/>
</dbReference>
<proteinExistence type="inferred from homology"/>
<dbReference type="GO" id="GO:0003796">
    <property type="term" value="F:lysozyme activity"/>
    <property type="evidence" value="ECO:0007669"/>
    <property type="project" value="InterPro"/>
</dbReference>
<dbReference type="Proteomes" id="UP000824082">
    <property type="component" value="Unassembled WGS sequence"/>
</dbReference>
<dbReference type="SUPFAM" id="SSF51445">
    <property type="entry name" value="(Trans)glycosidases"/>
    <property type="match status" value="1"/>
</dbReference>